<dbReference type="EMBL" id="JBHSBU010000002">
    <property type="protein sequence ID" value="MFC4161755.1"/>
    <property type="molecule type" value="Genomic_DNA"/>
</dbReference>
<dbReference type="Proteomes" id="UP001595791">
    <property type="component" value="Unassembled WGS sequence"/>
</dbReference>
<dbReference type="InterPro" id="IPR043129">
    <property type="entry name" value="ATPase_NBD"/>
</dbReference>
<sequence>MRWIDRFAVRPAGCVAVACQGDHVAAVRMTGGERPRLLDATVESLGESPARAIERLGRRFPRQSRALLLLNSRQYQLLQIDLPAVEADELLEAVRWQLRDRLDGPLDSYTVDLVEIPPDPAASFPRRAGYAAVVHNAELAPWQIHFAHSRLRLDTVDIPELAQHNHLQLAQPGGQAAALLSVLPQESLLTIGPVGQVCLSRRIEVGAAQLAQPDNISLYERIVLELQRSLDSFERQYASWPLERVWLARFGDQDSLLGHLIESLYLPVKPLRLEEWFDSADPTLKLDDPAVAEQYFMALGLGLRGLESP</sequence>
<dbReference type="Gene3D" id="3.30.420.380">
    <property type="match status" value="1"/>
</dbReference>
<organism evidence="1 2">
    <name type="scientific">Chitinimonas lacunae</name>
    <dbReference type="NCBI Taxonomy" id="1963018"/>
    <lineage>
        <taxon>Bacteria</taxon>
        <taxon>Pseudomonadati</taxon>
        <taxon>Pseudomonadota</taxon>
        <taxon>Betaproteobacteria</taxon>
        <taxon>Neisseriales</taxon>
        <taxon>Chitinibacteraceae</taxon>
        <taxon>Chitinimonas</taxon>
    </lineage>
</organism>
<name>A0ABV8MYA4_9NEIS</name>
<dbReference type="RefSeq" id="WP_378168236.1">
    <property type="nucleotide sequence ID" value="NZ_JBHSBU010000002.1"/>
</dbReference>
<evidence type="ECO:0008006" key="3">
    <source>
        <dbReference type="Google" id="ProtNLM"/>
    </source>
</evidence>
<comment type="caution">
    <text evidence="1">The sequence shown here is derived from an EMBL/GenBank/DDBJ whole genome shotgun (WGS) entry which is preliminary data.</text>
</comment>
<evidence type="ECO:0000313" key="2">
    <source>
        <dbReference type="Proteomes" id="UP001595791"/>
    </source>
</evidence>
<reference evidence="2" key="1">
    <citation type="journal article" date="2019" name="Int. J. Syst. Evol. Microbiol.">
        <title>The Global Catalogue of Microorganisms (GCM) 10K type strain sequencing project: providing services to taxonomists for standard genome sequencing and annotation.</title>
        <authorList>
            <consortium name="The Broad Institute Genomics Platform"/>
            <consortium name="The Broad Institute Genome Sequencing Center for Infectious Disease"/>
            <person name="Wu L."/>
            <person name="Ma J."/>
        </authorList>
    </citation>
    <scope>NUCLEOTIDE SEQUENCE [LARGE SCALE GENOMIC DNA]</scope>
    <source>
        <strain evidence="2">LMG 29894</strain>
    </source>
</reference>
<evidence type="ECO:0000313" key="1">
    <source>
        <dbReference type="EMBL" id="MFC4161755.1"/>
    </source>
</evidence>
<dbReference type="SUPFAM" id="SSF53067">
    <property type="entry name" value="Actin-like ATPase domain"/>
    <property type="match status" value="1"/>
</dbReference>
<gene>
    <name evidence="1" type="ORF">ACFOW7_20675</name>
</gene>
<proteinExistence type="predicted"/>
<keyword evidence="2" id="KW-1185">Reference proteome</keyword>
<protein>
    <recommendedName>
        <fullName evidence="3">Agglutinin biogenesis protein MshI</fullName>
    </recommendedName>
</protein>
<accession>A0ABV8MYA4</accession>